<sequence length="240" mass="25447">MRLKPVAITVVGLSMMLSACGGSATRGGGDEPKQPEQSASSSAPPEADRHLAPAAVVVPLLPGHMPEPLKKPRKNEHYGDLQGTKGTLQCPASEERCEGVVTGAIAEFGTEMFDDGGEYANFEVWEYRTPVSAQGGFDAWKEKLGAEAEGFLVMPDGRFGEQHSATASVKGGKMGERTLLVRQAKYVGIVRTYSRADIVDDGKPGPTALVELGKMLVERMNQAELEQGPTASAAHVKLPG</sequence>
<keyword evidence="2" id="KW-0732">Signal</keyword>
<evidence type="ECO:0000313" key="3">
    <source>
        <dbReference type="EMBL" id="MDI3385405.1"/>
    </source>
</evidence>
<dbReference type="RefSeq" id="WP_282510450.1">
    <property type="nucleotide sequence ID" value="NZ_JASCIR010000002.1"/>
</dbReference>
<evidence type="ECO:0000313" key="4">
    <source>
        <dbReference type="Proteomes" id="UP001224661"/>
    </source>
</evidence>
<accession>A0ABT6RM04</accession>
<dbReference type="PROSITE" id="PS51257">
    <property type="entry name" value="PROKAR_LIPOPROTEIN"/>
    <property type="match status" value="1"/>
</dbReference>
<feature type="signal peptide" evidence="2">
    <location>
        <begin position="1"/>
        <end position="19"/>
    </location>
</feature>
<feature type="compositionally biased region" description="Basic and acidic residues" evidence="1">
    <location>
        <begin position="67"/>
        <end position="79"/>
    </location>
</feature>
<comment type="caution">
    <text evidence="3">The sequence shown here is derived from an EMBL/GenBank/DDBJ whole genome shotgun (WGS) entry which is preliminary data.</text>
</comment>
<evidence type="ECO:0000256" key="1">
    <source>
        <dbReference type="SAM" id="MobiDB-lite"/>
    </source>
</evidence>
<keyword evidence="4" id="KW-1185">Reference proteome</keyword>
<dbReference type="EMBL" id="JASCIR010000002">
    <property type="protein sequence ID" value="MDI3385405.1"/>
    <property type="molecule type" value="Genomic_DNA"/>
</dbReference>
<feature type="region of interest" description="Disordered" evidence="1">
    <location>
        <begin position="62"/>
        <end position="87"/>
    </location>
</feature>
<reference evidence="3 4" key="1">
    <citation type="submission" date="2023-05" db="EMBL/GenBank/DDBJ databases">
        <title>Draft genome sequence of Streptomyces sp. B-S-A8 isolated from a cave soil in Thailand.</title>
        <authorList>
            <person name="Chamroensaksri N."/>
            <person name="Muangham S."/>
        </authorList>
    </citation>
    <scope>NUCLEOTIDE SEQUENCE [LARGE SCALE GENOMIC DNA]</scope>
    <source>
        <strain evidence="3 4">B-S-A8</strain>
    </source>
</reference>
<name>A0ABT6RM04_9ACTN</name>
<evidence type="ECO:0000256" key="2">
    <source>
        <dbReference type="SAM" id="SignalP"/>
    </source>
</evidence>
<gene>
    <name evidence="3" type="ORF">QIS99_04135</name>
</gene>
<dbReference type="Proteomes" id="UP001224661">
    <property type="component" value="Unassembled WGS sequence"/>
</dbReference>
<feature type="compositionally biased region" description="Low complexity" evidence="1">
    <location>
        <begin position="35"/>
        <end position="45"/>
    </location>
</feature>
<organism evidence="3 4">
    <name type="scientific">Streptomyces solicavernae</name>
    <dbReference type="NCBI Taxonomy" id="3043614"/>
    <lineage>
        <taxon>Bacteria</taxon>
        <taxon>Bacillati</taxon>
        <taxon>Actinomycetota</taxon>
        <taxon>Actinomycetes</taxon>
        <taxon>Kitasatosporales</taxon>
        <taxon>Streptomycetaceae</taxon>
        <taxon>Streptomyces</taxon>
    </lineage>
</organism>
<proteinExistence type="predicted"/>
<evidence type="ECO:0008006" key="5">
    <source>
        <dbReference type="Google" id="ProtNLM"/>
    </source>
</evidence>
<feature type="chain" id="PRO_5046469471" description="Lipoprotein" evidence="2">
    <location>
        <begin position="20"/>
        <end position="240"/>
    </location>
</feature>
<feature type="region of interest" description="Disordered" evidence="1">
    <location>
        <begin position="22"/>
        <end position="48"/>
    </location>
</feature>
<protein>
    <recommendedName>
        <fullName evidence="5">Lipoprotein</fullName>
    </recommendedName>
</protein>